<proteinExistence type="predicted"/>
<dbReference type="AlphaFoldDB" id="A0A9P8V3J9"/>
<feature type="region of interest" description="Disordered" evidence="1">
    <location>
        <begin position="320"/>
        <end position="389"/>
    </location>
</feature>
<dbReference type="EMBL" id="JAGSXJ010000029">
    <property type="protein sequence ID" value="KAH6670938.1"/>
    <property type="molecule type" value="Genomic_DNA"/>
</dbReference>
<dbReference type="OrthoDB" id="5387995at2759"/>
<feature type="compositionally biased region" description="Acidic residues" evidence="1">
    <location>
        <begin position="355"/>
        <end position="364"/>
    </location>
</feature>
<gene>
    <name evidence="2" type="ORF">F5X68DRAFT_44507</name>
</gene>
<keyword evidence="3" id="KW-1185">Reference proteome</keyword>
<feature type="compositionally biased region" description="Acidic residues" evidence="1">
    <location>
        <begin position="379"/>
        <end position="389"/>
    </location>
</feature>
<dbReference type="Proteomes" id="UP000770015">
    <property type="component" value="Unassembled WGS sequence"/>
</dbReference>
<protein>
    <submittedName>
        <fullName evidence="2">Uncharacterized protein</fullName>
    </submittedName>
</protein>
<accession>A0A9P8V3J9</accession>
<feature type="compositionally biased region" description="Acidic residues" evidence="1">
    <location>
        <begin position="337"/>
        <end position="346"/>
    </location>
</feature>
<sequence length="403" mass="44598">MHSFPHRCPIRADPSSGDFPQPLIMESGVEHFRLNVPDIFEQWATTTQSTELAALEPRSVFQGSLPSPAVSAVRIEESGILDEPPSQLPSPPYLQPPERCPEPVWPEIETSPFTQEPHPEPFEFQVNLQLPIRFKRPRARHDVDGYYTAVLSCKKRRLRTELITSRLSQPFSLPATHIINREAIAAGDKRFMKLAASVEAHKRCPSTQSSMVRRAALLNSTRQRVQGELHEREQGFLRVAVHETNMLHRGQHASTGGRFLAVAAPSGSTSPTTRVIIVRTPGSMTAPGPHGPNQTRSATISPLGGTEAVQRRLVKSPLLRPARSPILGPSDARLDEVADDDETAFPEDDRRYTSADDDDSDDVYSDFGAIFGGAGREDDPLDSEENSYEGYLDELDGISWVGR</sequence>
<name>A0A9P8V3J9_9PEZI</name>
<evidence type="ECO:0000313" key="3">
    <source>
        <dbReference type="Proteomes" id="UP000770015"/>
    </source>
</evidence>
<feature type="region of interest" description="Disordered" evidence="1">
    <location>
        <begin position="281"/>
        <end position="306"/>
    </location>
</feature>
<organism evidence="2 3">
    <name type="scientific">Plectosphaerella plurivora</name>
    <dbReference type="NCBI Taxonomy" id="936078"/>
    <lineage>
        <taxon>Eukaryota</taxon>
        <taxon>Fungi</taxon>
        <taxon>Dikarya</taxon>
        <taxon>Ascomycota</taxon>
        <taxon>Pezizomycotina</taxon>
        <taxon>Sordariomycetes</taxon>
        <taxon>Hypocreomycetidae</taxon>
        <taxon>Glomerellales</taxon>
        <taxon>Plectosphaerellaceae</taxon>
        <taxon>Plectosphaerella</taxon>
    </lineage>
</organism>
<reference evidence="2" key="1">
    <citation type="journal article" date="2021" name="Nat. Commun.">
        <title>Genetic determinants of endophytism in the Arabidopsis root mycobiome.</title>
        <authorList>
            <person name="Mesny F."/>
            <person name="Miyauchi S."/>
            <person name="Thiergart T."/>
            <person name="Pickel B."/>
            <person name="Atanasova L."/>
            <person name="Karlsson M."/>
            <person name="Huettel B."/>
            <person name="Barry K.W."/>
            <person name="Haridas S."/>
            <person name="Chen C."/>
            <person name="Bauer D."/>
            <person name="Andreopoulos W."/>
            <person name="Pangilinan J."/>
            <person name="LaButti K."/>
            <person name="Riley R."/>
            <person name="Lipzen A."/>
            <person name="Clum A."/>
            <person name="Drula E."/>
            <person name="Henrissat B."/>
            <person name="Kohler A."/>
            <person name="Grigoriev I.V."/>
            <person name="Martin F.M."/>
            <person name="Hacquard S."/>
        </authorList>
    </citation>
    <scope>NUCLEOTIDE SEQUENCE</scope>
    <source>
        <strain evidence="2">MPI-SDFR-AT-0117</strain>
    </source>
</reference>
<comment type="caution">
    <text evidence="2">The sequence shown here is derived from an EMBL/GenBank/DDBJ whole genome shotgun (WGS) entry which is preliminary data.</text>
</comment>
<evidence type="ECO:0000256" key="1">
    <source>
        <dbReference type="SAM" id="MobiDB-lite"/>
    </source>
</evidence>
<evidence type="ECO:0000313" key="2">
    <source>
        <dbReference type="EMBL" id="KAH6670938.1"/>
    </source>
</evidence>